<dbReference type="Proteomes" id="UP000018838">
    <property type="component" value="Chromosome"/>
</dbReference>
<accession>W0BB62</accession>
<dbReference type="InterPro" id="IPR000847">
    <property type="entry name" value="LysR_HTH_N"/>
</dbReference>
<dbReference type="STRING" id="1268635.Loa_00258"/>
<keyword evidence="3" id="KW-1185">Reference proteome</keyword>
<gene>
    <name evidence="2" type="ORF">Loa_00258</name>
</gene>
<dbReference type="GO" id="GO:0003700">
    <property type="term" value="F:DNA-binding transcription factor activity"/>
    <property type="evidence" value="ECO:0007669"/>
    <property type="project" value="InterPro"/>
</dbReference>
<dbReference type="PATRIC" id="fig|1268635.3.peg.260"/>
<dbReference type="RefSeq" id="WP_338010463.1">
    <property type="nucleotide sequence ID" value="NZ_CP004006.1"/>
</dbReference>
<reference evidence="2 3" key="1">
    <citation type="journal article" date="2013" name="Int. J. Med. Microbiol.">
        <title>Legionella oakridgensis ATCC 33761 genome sequence and phenotypic characterization reveals its replication capacity in amoebae.</title>
        <authorList>
            <person name="Brzuszkiewicz E."/>
            <person name="Schulz T."/>
            <person name="Rydzewski K."/>
            <person name="Daniel R."/>
            <person name="Gillmaier N."/>
            <person name="Dittmann C."/>
            <person name="Holland G."/>
            <person name="Schunder E."/>
            <person name="Lautner M."/>
            <person name="Eisenreich W."/>
            <person name="Luck C."/>
            <person name="Heuner K."/>
        </authorList>
    </citation>
    <scope>NUCLEOTIDE SEQUENCE [LARGE SCALE GENOMIC DNA]</scope>
    <source>
        <strain>OR-10</strain>
        <strain evidence="3">ATCC 33761</strain>
    </source>
</reference>
<dbReference type="InterPro" id="IPR036388">
    <property type="entry name" value="WH-like_DNA-bd_sf"/>
</dbReference>
<protein>
    <submittedName>
        <fullName evidence="2">Transcriptional regulator</fullName>
    </submittedName>
</protein>
<dbReference type="KEGG" id="lok:Loa_00258"/>
<evidence type="ECO:0000313" key="3">
    <source>
        <dbReference type="Proteomes" id="UP000018838"/>
    </source>
</evidence>
<dbReference type="PROSITE" id="PS50931">
    <property type="entry name" value="HTH_LYSR"/>
    <property type="match status" value="1"/>
</dbReference>
<dbReference type="Gene3D" id="1.10.10.10">
    <property type="entry name" value="Winged helix-like DNA-binding domain superfamily/Winged helix DNA-binding domain"/>
    <property type="match status" value="1"/>
</dbReference>
<dbReference type="Pfam" id="PF00126">
    <property type="entry name" value="HTH_1"/>
    <property type="match status" value="1"/>
</dbReference>
<sequence>MDLNDMYYFFTVVEHGSFTKASISLGINKSILSRRISKLEKTCR</sequence>
<evidence type="ECO:0000259" key="1">
    <source>
        <dbReference type="PROSITE" id="PS50931"/>
    </source>
</evidence>
<name>W0BB62_9GAMM</name>
<dbReference type="SUPFAM" id="SSF46785">
    <property type="entry name" value="Winged helix' DNA-binding domain"/>
    <property type="match status" value="1"/>
</dbReference>
<dbReference type="AlphaFoldDB" id="W0BB62"/>
<dbReference type="EMBL" id="CP004006">
    <property type="protein sequence ID" value="AHE65847.1"/>
    <property type="molecule type" value="Genomic_DNA"/>
</dbReference>
<feature type="domain" description="HTH lysR-type" evidence="1">
    <location>
        <begin position="1"/>
        <end position="44"/>
    </location>
</feature>
<organism evidence="2 3">
    <name type="scientific">Legionella oakridgensis ATCC 33761 = DSM 21215</name>
    <dbReference type="NCBI Taxonomy" id="1268635"/>
    <lineage>
        <taxon>Bacteria</taxon>
        <taxon>Pseudomonadati</taxon>
        <taxon>Pseudomonadota</taxon>
        <taxon>Gammaproteobacteria</taxon>
        <taxon>Legionellales</taxon>
        <taxon>Legionellaceae</taxon>
        <taxon>Legionella</taxon>
    </lineage>
</organism>
<proteinExistence type="predicted"/>
<evidence type="ECO:0000313" key="2">
    <source>
        <dbReference type="EMBL" id="AHE65847.1"/>
    </source>
</evidence>
<dbReference type="HOGENOM" id="CLU_039613_20_12_6"/>
<dbReference type="InterPro" id="IPR036390">
    <property type="entry name" value="WH_DNA-bd_sf"/>
</dbReference>